<feature type="binding site" evidence="8">
    <location>
        <position position="210"/>
    </location>
    <ligand>
        <name>Zn(2+)</name>
        <dbReference type="ChEBI" id="CHEBI:29105"/>
        <label>1</label>
        <note>catalytic</note>
    </ligand>
</feature>
<feature type="active site" description="Proton acceptor" evidence="8">
    <location>
        <position position="64"/>
    </location>
</feature>
<accession>A0ABW3ICT6</accession>
<dbReference type="NCBIfam" id="TIGR02651">
    <property type="entry name" value="RNase_Z"/>
    <property type="match status" value="1"/>
</dbReference>
<organism evidence="9 10">
    <name type="scientific">Salinimicrobium gaetbulicola</name>
    <dbReference type="NCBI Taxonomy" id="999702"/>
    <lineage>
        <taxon>Bacteria</taxon>
        <taxon>Pseudomonadati</taxon>
        <taxon>Bacteroidota</taxon>
        <taxon>Flavobacteriia</taxon>
        <taxon>Flavobacteriales</taxon>
        <taxon>Flavobacteriaceae</taxon>
        <taxon>Salinimicrobium</taxon>
    </lineage>
</organism>
<keyword evidence="5 8" id="KW-0255">Endonuclease</keyword>
<feature type="binding site" evidence="8">
    <location>
        <position position="268"/>
    </location>
    <ligand>
        <name>Zn(2+)</name>
        <dbReference type="ChEBI" id="CHEBI:29105"/>
        <label>2</label>
        <note>catalytic</note>
    </ligand>
</feature>
<protein>
    <recommendedName>
        <fullName evidence="8">Ribonuclease Z</fullName>
        <shortName evidence="8">RNase Z</shortName>
        <ecNumber evidence="8">3.1.26.11</ecNumber>
    </recommendedName>
    <alternativeName>
        <fullName evidence="8">tRNA 3 endonuclease</fullName>
    </alternativeName>
    <alternativeName>
        <fullName evidence="8">tRNase Z</fullName>
    </alternativeName>
</protein>
<evidence type="ECO:0000256" key="2">
    <source>
        <dbReference type="ARBA" id="ARBA00022694"/>
    </source>
</evidence>
<evidence type="ECO:0000256" key="7">
    <source>
        <dbReference type="ARBA" id="ARBA00022833"/>
    </source>
</evidence>
<evidence type="ECO:0000313" key="10">
    <source>
        <dbReference type="Proteomes" id="UP001597100"/>
    </source>
</evidence>
<comment type="similarity">
    <text evidence="8">Belongs to the RNase Z family.</text>
</comment>
<dbReference type="GO" id="GO:0042781">
    <property type="term" value="F:3'-tRNA processing endoribonuclease activity"/>
    <property type="evidence" value="ECO:0007669"/>
    <property type="project" value="UniProtKB-EC"/>
</dbReference>
<keyword evidence="3 8" id="KW-0540">Nuclease</keyword>
<evidence type="ECO:0000256" key="3">
    <source>
        <dbReference type="ARBA" id="ARBA00022722"/>
    </source>
</evidence>
<feature type="binding site" evidence="8">
    <location>
        <position position="60"/>
    </location>
    <ligand>
        <name>Zn(2+)</name>
        <dbReference type="ChEBI" id="CHEBI:29105"/>
        <label>1</label>
        <note>catalytic</note>
    </ligand>
</feature>
<comment type="function">
    <text evidence="8">Zinc phosphodiesterase, which displays some tRNA 3'-processing endonuclease activity. Probably involved in tRNA maturation, by removing a 3'-trailer from precursor tRNA.</text>
</comment>
<dbReference type="CDD" id="cd07717">
    <property type="entry name" value="RNaseZ_ZiPD-like_MBL-fold"/>
    <property type="match status" value="1"/>
</dbReference>
<evidence type="ECO:0000256" key="8">
    <source>
        <dbReference type="HAMAP-Rule" id="MF_01818"/>
    </source>
</evidence>
<dbReference type="PANTHER" id="PTHR46018">
    <property type="entry name" value="ZINC PHOSPHODIESTERASE ELAC PROTEIN 1"/>
    <property type="match status" value="1"/>
</dbReference>
<comment type="cofactor">
    <cofactor evidence="8">
        <name>Zn(2+)</name>
        <dbReference type="ChEBI" id="CHEBI:29105"/>
    </cofactor>
    <text evidence="8">Binds 2 Zn(2+) ions.</text>
</comment>
<evidence type="ECO:0000256" key="5">
    <source>
        <dbReference type="ARBA" id="ARBA00022759"/>
    </source>
</evidence>
<evidence type="ECO:0000256" key="4">
    <source>
        <dbReference type="ARBA" id="ARBA00022723"/>
    </source>
</evidence>
<proteinExistence type="inferred from homology"/>
<dbReference type="SUPFAM" id="SSF56281">
    <property type="entry name" value="Metallo-hydrolase/oxidoreductase"/>
    <property type="match status" value="1"/>
</dbReference>
<dbReference type="Gene3D" id="3.60.15.10">
    <property type="entry name" value="Ribonuclease Z/Hydroxyacylglutathione hydrolase-like"/>
    <property type="match status" value="1"/>
</dbReference>
<comment type="subunit">
    <text evidence="1 8">Homodimer.</text>
</comment>
<dbReference type="InterPro" id="IPR036866">
    <property type="entry name" value="RibonucZ/Hydroxyglut_hydro"/>
</dbReference>
<dbReference type="HAMAP" id="MF_01818">
    <property type="entry name" value="RNase_Z_BN"/>
    <property type="match status" value="1"/>
</dbReference>
<dbReference type="Pfam" id="PF23023">
    <property type="entry name" value="Anti-Pycsar_Apyc1"/>
    <property type="match status" value="1"/>
</dbReference>
<reference evidence="10" key="1">
    <citation type="journal article" date="2019" name="Int. J. Syst. Evol. Microbiol.">
        <title>The Global Catalogue of Microorganisms (GCM) 10K type strain sequencing project: providing services to taxonomists for standard genome sequencing and annotation.</title>
        <authorList>
            <consortium name="The Broad Institute Genomics Platform"/>
            <consortium name="The Broad Institute Genome Sequencing Center for Infectious Disease"/>
            <person name="Wu L."/>
            <person name="Ma J."/>
        </authorList>
    </citation>
    <scope>NUCLEOTIDE SEQUENCE [LARGE SCALE GENOMIC DNA]</scope>
    <source>
        <strain evidence="10">CCUG 60898</strain>
    </source>
</reference>
<feature type="binding site" evidence="8">
    <location>
        <position position="64"/>
    </location>
    <ligand>
        <name>Zn(2+)</name>
        <dbReference type="ChEBI" id="CHEBI:29105"/>
        <label>2</label>
        <note>catalytic</note>
    </ligand>
</feature>
<keyword evidence="10" id="KW-1185">Reference proteome</keyword>
<keyword evidence="2 8" id="KW-0819">tRNA processing</keyword>
<feature type="binding site" evidence="8">
    <location>
        <position position="210"/>
    </location>
    <ligand>
        <name>Zn(2+)</name>
        <dbReference type="ChEBI" id="CHEBI:29105"/>
        <label>2</label>
        <note>catalytic</note>
    </ligand>
</feature>
<evidence type="ECO:0000256" key="1">
    <source>
        <dbReference type="ARBA" id="ARBA00011738"/>
    </source>
</evidence>
<dbReference type="RefSeq" id="WP_380736364.1">
    <property type="nucleotide sequence ID" value="NZ_JBHTJP010000002.1"/>
</dbReference>
<keyword evidence="6 8" id="KW-0378">Hydrolase</keyword>
<keyword evidence="7 8" id="KW-0862">Zinc</keyword>
<feature type="binding site" evidence="8">
    <location>
        <position position="62"/>
    </location>
    <ligand>
        <name>Zn(2+)</name>
        <dbReference type="ChEBI" id="CHEBI:29105"/>
        <label>1</label>
        <note>catalytic</note>
    </ligand>
</feature>
<name>A0ABW3ICT6_9FLAO</name>
<sequence length="302" mass="34187">MKLTILGCYAATPRTFTNPTSQVLEINNEFFLIDCGEGTQVELRRNKVKFGRIKHVFISHLHGDHFYGLIGLISTFMLLKREAELHIYGPKGIKEIITLQLKLSKSWTSYPLYFHELNSSEPEVILETKKVTVETIPLNHRIYTNGFLFREKPGDLKLLMEEVEKYEIDVAYYRGIKKGKDAVLDDGTIIPNEKLTSPPDPTKSYAYCSDTAYFPAIVPQIHKVTALYHESTFLEQHAYLAAPTKHSTAREAAAIARAAGVSKLILGHYSTRYDSIDLFKEEAEEIFPNVTLSNDGIVIDLS</sequence>
<dbReference type="InterPro" id="IPR013471">
    <property type="entry name" value="RNase_Z/BN"/>
</dbReference>
<evidence type="ECO:0000256" key="6">
    <source>
        <dbReference type="ARBA" id="ARBA00022801"/>
    </source>
</evidence>
<feature type="binding site" evidence="8">
    <location>
        <position position="140"/>
    </location>
    <ligand>
        <name>Zn(2+)</name>
        <dbReference type="ChEBI" id="CHEBI:29105"/>
        <label>1</label>
        <note>catalytic</note>
    </ligand>
</feature>
<feature type="binding site" evidence="8">
    <location>
        <position position="65"/>
    </location>
    <ligand>
        <name>Zn(2+)</name>
        <dbReference type="ChEBI" id="CHEBI:29105"/>
        <label>2</label>
        <note>catalytic</note>
    </ligand>
</feature>
<dbReference type="NCBIfam" id="NF000801">
    <property type="entry name" value="PRK00055.1-3"/>
    <property type="match status" value="1"/>
</dbReference>
<dbReference type="EMBL" id="JBHTJP010000002">
    <property type="protein sequence ID" value="MFD0975350.1"/>
    <property type="molecule type" value="Genomic_DNA"/>
</dbReference>
<comment type="caution">
    <text evidence="9">The sequence shown here is derived from an EMBL/GenBank/DDBJ whole genome shotgun (WGS) entry which is preliminary data.</text>
</comment>
<dbReference type="PANTHER" id="PTHR46018:SF2">
    <property type="entry name" value="ZINC PHOSPHODIESTERASE ELAC PROTEIN 1"/>
    <property type="match status" value="1"/>
</dbReference>
<gene>
    <name evidence="8" type="primary">rnz</name>
    <name evidence="9" type="ORF">ACFQ1G_00965</name>
</gene>
<keyword evidence="4 8" id="KW-0479">Metal-binding</keyword>
<comment type="catalytic activity">
    <reaction evidence="8">
        <text>Endonucleolytic cleavage of RNA, removing extra 3' nucleotides from tRNA precursor, generating 3' termini of tRNAs. A 3'-hydroxy group is left at the tRNA terminus and a 5'-phosphoryl group is left at the trailer molecule.</text>
        <dbReference type="EC" id="3.1.26.11"/>
    </reaction>
</comment>
<dbReference type="Proteomes" id="UP001597100">
    <property type="component" value="Unassembled WGS sequence"/>
</dbReference>
<dbReference type="EC" id="3.1.26.11" evidence="8"/>
<evidence type="ECO:0000313" key="9">
    <source>
        <dbReference type="EMBL" id="MFD0975350.1"/>
    </source>
</evidence>